<gene>
    <name evidence="2" type="ORF">BDFB_008526</name>
</gene>
<organism evidence="2 3">
    <name type="scientific">Asbolus verrucosus</name>
    <name type="common">Desert ironclad beetle</name>
    <dbReference type="NCBI Taxonomy" id="1661398"/>
    <lineage>
        <taxon>Eukaryota</taxon>
        <taxon>Metazoa</taxon>
        <taxon>Ecdysozoa</taxon>
        <taxon>Arthropoda</taxon>
        <taxon>Hexapoda</taxon>
        <taxon>Insecta</taxon>
        <taxon>Pterygota</taxon>
        <taxon>Neoptera</taxon>
        <taxon>Endopterygota</taxon>
        <taxon>Coleoptera</taxon>
        <taxon>Polyphaga</taxon>
        <taxon>Cucujiformia</taxon>
        <taxon>Tenebrionidae</taxon>
        <taxon>Pimeliinae</taxon>
        <taxon>Asbolus</taxon>
    </lineage>
</organism>
<proteinExistence type="predicted"/>
<keyword evidence="1" id="KW-0472">Membrane</keyword>
<evidence type="ECO:0000313" key="2">
    <source>
        <dbReference type="EMBL" id="RZC38290.1"/>
    </source>
</evidence>
<comment type="caution">
    <text evidence="2">The sequence shown here is derived from an EMBL/GenBank/DDBJ whole genome shotgun (WGS) entry which is preliminary data.</text>
</comment>
<dbReference type="EMBL" id="QDEB01044637">
    <property type="protein sequence ID" value="RZC38290.1"/>
    <property type="molecule type" value="Genomic_DNA"/>
</dbReference>
<name>A0A482VZP1_ASBVE</name>
<evidence type="ECO:0000256" key="1">
    <source>
        <dbReference type="SAM" id="Phobius"/>
    </source>
</evidence>
<evidence type="ECO:0000313" key="3">
    <source>
        <dbReference type="Proteomes" id="UP000292052"/>
    </source>
</evidence>
<dbReference type="AlphaFoldDB" id="A0A482VZP1"/>
<reference evidence="2 3" key="1">
    <citation type="submission" date="2017-03" db="EMBL/GenBank/DDBJ databases">
        <title>Genome of the blue death feigning beetle - Asbolus verrucosus.</title>
        <authorList>
            <person name="Rider S.D."/>
        </authorList>
    </citation>
    <scope>NUCLEOTIDE SEQUENCE [LARGE SCALE GENOMIC DNA]</scope>
    <source>
        <strain evidence="2">Butters</strain>
        <tissue evidence="2">Head and leg muscle</tissue>
    </source>
</reference>
<keyword evidence="3" id="KW-1185">Reference proteome</keyword>
<keyword evidence="1" id="KW-0812">Transmembrane</keyword>
<accession>A0A482VZP1</accession>
<feature type="transmembrane region" description="Helical" evidence="1">
    <location>
        <begin position="6"/>
        <end position="28"/>
    </location>
</feature>
<dbReference type="Proteomes" id="UP000292052">
    <property type="component" value="Unassembled WGS sequence"/>
</dbReference>
<dbReference type="OrthoDB" id="10328124at2759"/>
<sequence length="64" mass="7433">MSWTPFIVTFSLITYNGFVVRPIITFFMNTRRMPSRISTVKLVDKDGNKVGLNIYRKLGTYVID</sequence>
<protein>
    <submittedName>
        <fullName evidence="2">Uncharacterized protein</fullName>
    </submittedName>
</protein>
<keyword evidence="1" id="KW-1133">Transmembrane helix</keyword>